<reference evidence="2 3" key="1">
    <citation type="submission" date="2024-08" db="EMBL/GenBank/DDBJ databases">
        <title>Insights into the chromosomal genome structure of Flemingia macrophylla.</title>
        <authorList>
            <person name="Ding Y."/>
            <person name="Zhao Y."/>
            <person name="Bi W."/>
            <person name="Wu M."/>
            <person name="Zhao G."/>
            <person name="Gong Y."/>
            <person name="Li W."/>
            <person name="Zhang P."/>
        </authorList>
    </citation>
    <scope>NUCLEOTIDE SEQUENCE [LARGE SCALE GENOMIC DNA]</scope>
    <source>
        <strain evidence="2">DYQJB</strain>
        <tissue evidence="2">Leaf</tissue>
    </source>
</reference>
<keyword evidence="3" id="KW-1185">Reference proteome</keyword>
<organism evidence="2 3">
    <name type="scientific">Flemingia macrophylla</name>
    <dbReference type="NCBI Taxonomy" id="520843"/>
    <lineage>
        <taxon>Eukaryota</taxon>
        <taxon>Viridiplantae</taxon>
        <taxon>Streptophyta</taxon>
        <taxon>Embryophyta</taxon>
        <taxon>Tracheophyta</taxon>
        <taxon>Spermatophyta</taxon>
        <taxon>Magnoliopsida</taxon>
        <taxon>eudicotyledons</taxon>
        <taxon>Gunneridae</taxon>
        <taxon>Pentapetalae</taxon>
        <taxon>rosids</taxon>
        <taxon>fabids</taxon>
        <taxon>Fabales</taxon>
        <taxon>Fabaceae</taxon>
        <taxon>Papilionoideae</taxon>
        <taxon>50 kb inversion clade</taxon>
        <taxon>NPAAA clade</taxon>
        <taxon>indigoferoid/millettioid clade</taxon>
        <taxon>Phaseoleae</taxon>
        <taxon>Flemingia</taxon>
    </lineage>
</organism>
<sequence>MANPIPLRPWSRLASLRSTQFQQPSESPQPSLQPTNTYSHDNNESATKSLSPKPHVHSPIQSPNMKLTTPITLPPSELTASPHIKSKMEAEETIEKPNENGNGQNEKQVTNMENKTKEKGIRTTKLSGSEGIRVITIISGENTGACMRITKSKKKYTYDNNNVQCVNNSMVFNTSLTYHDPGVRHIIP</sequence>
<comment type="caution">
    <text evidence="2">The sequence shown here is derived from an EMBL/GenBank/DDBJ whole genome shotgun (WGS) entry which is preliminary data.</text>
</comment>
<dbReference type="Proteomes" id="UP001603857">
    <property type="component" value="Unassembled WGS sequence"/>
</dbReference>
<name>A0ABD1MKK5_9FABA</name>
<evidence type="ECO:0000256" key="1">
    <source>
        <dbReference type="SAM" id="MobiDB-lite"/>
    </source>
</evidence>
<feature type="region of interest" description="Disordered" evidence="1">
    <location>
        <begin position="1"/>
        <end position="107"/>
    </location>
</feature>
<dbReference type="EMBL" id="JBGMDY010000004">
    <property type="protein sequence ID" value="KAL2336241.1"/>
    <property type="molecule type" value="Genomic_DNA"/>
</dbReference>
<feature type="compositionally biased region" description="Low complexity" evidence="1">
    <location>
        <begin position="18"/>
        <end position="34"/>
    </location>
</feature>
<protein>
    <submittedName>
        <fullName evidence="2">Uncharacterized protein</fullName>
    </submittedName>
</protein>
<evidence type="ECO:0000313" key="3">
    <source>
        <dbReference type="Proteomes" id="UP001603857"/>
    </source>
</evidence>
<accession>A0ABD1MKK5</accession>
<dbReference type="AlphaFoldDB" id="A0ABD1MKK5"/>
<feature type="compositionally biased region" description="Polar residues" evidence="1">
    <location>
        <begin position="35"/>
        <end position="50"/>
    </location>
</feature>
<feature type="compositionally biased region" description="Polar residues" evidence="1">
    <location>
        <begin position="59"/>
        <end position="71"/>
    </location>
</feature>
<evidence type="ECO:0000313" key="2">
    <source>
        <dbReference type="EMBL" id="KAL2336241.1"/>
    </source>
</evidence>
<gene>
    <name evidence="2" type="ORF">Fmac_010687</name>
</gene>
<proteinExistence type="predicted"/>
<feature type="compositionally biased region" description="Basic and acidic residues" evidence="1">
    <location>
        <begin position="86"/>
        <end position="98"/>
    </location>
</feature>